<feature type="non-terminal residue" evidence="7">
    <location>
        <position position="1"/>
    </location>
</feature>
<dbReference type="InterPro" id="IPR051993">
    <property type="entry name" value="Glycosyltransferase_8"/>
</dbReference>
<evidence type="ECO:0000256" key="5">
    <source>
        <dbReference type="ARBA" id="ARBA00022968"/>
    </source>
</evidence>
<feature type="transmembrane region" description="Helical" evidence="6">
    <location>
        <begin position="21"/>
        <end position="44"/>
    </location>
</feature>
<evidence type="ECO:0000313" key="7">
    <source>
        <dbReference type="EMBL" id="ODM99243.1"/>
    </source>
</evidence>
<dbReference type="GO" id="GO:0016266">
    <property type="term" value="P:protein O-linked glycosylation via N-acetyl-galactosamine"/>
    <property type="evidence" value="ECO:0007669"/>
    <property type="project" value="TreeGrafter"/>
</dbReference>
<evidence type="ECO:0000256" key="4">
    <source>
        <dbReference type="ARBA" id="ARBA00022679"/>
    </source>
</evidence>
<keyword evidence="6" id="KW-0812">Transmembrane</keyword>
<reference evidence="7 8" key="1">
    <citation type="journal article" date="2016" name="Genome Biol. Evol.">
        <title>Gene Family Evolution Reflects Adaptation to Soil Environmental Stressors in the Genome of the Collembolan Orchesella cincta.</title>
        <authorList>
            <person name="Faddeeva-Vakhrusheva A."/>
            <person name="Derks M.F."/>
            <person name="Anvar S.Y."/>
            <person name="Agamennone V."/>
            <person name="Suring W."/>
            <person name="Smit S."/>
            <person name="van Straalen N.M."/>
            <person name="Roelofs D."/>
        </authorList>
    </citation>
    <scope>NUCLEOTIDE SEQUENCE [LARGE SCALE GENOMIC DNA]</scope>
    <source>
        <tissue evidence="7">Mixed pool</tissue>
    </source>
</reference>
<gene>
    <name evidence="7" type="ORF">Ocin01_07433</name>
</gene>
<keyword evidence="6" id="KW-0472">Membrane</keyword>
<keyword evidence="8" id="KW-1185">Reference proteome</keyword>
<comment type="subcellular location">
    <subcellularLocation>
        <location evidence="1">Membrane</location>
        <topology evidence="1">Single-pass type II membrane protein</topology>
    </subcellularLocation>
</comment>
<dbReference type="AlphaFoldDB" id="A0A1D2N1T0"/>
<dbReference type="Proteomes" id="UP000094527">
    <property type="component" value="Unassembled WGS sequence"/>
</dbReference>
<dbReference type="SUPFAM" id="SSF53448">
    <property type="entry name" value="Nucleotide-diphospho-sugar transferases"/>
    <property type="match status" value="1"/>
</dbReference>
<evidence type="ECO:0000256" key="3">
    <source>
        <dbReference type="ARBA" id="ARBA00022676"/>
    </source>
</evidence>
<dbReference type="GO" id="GO:0016020">
    <property type="term" value="C:membrane"/>
    <property type="evidence" value="ECO:0007669"/>
    <property type="project" value="UniProtKB-SubCell"/>
</dbReference>
<proteinExistence type="inferred from homology"/>
<keyword evidence="4 7" id="KW-0808">Transferase</keyword>
<keyword evidence="3" id="KW-0328">Glycosyltransferase</keyword>
<sequence length="304" mass="34803">IITMLRLRRLLSRSRRRVARYHVLRGIQWGLAIGILVSLGMVLYQFGLIVLDEELEFKSIETTNHTNVTRDDYSTTNWNYIAVKEVIAIPDFDEITDAAFPDSNTPLQIFPLKREPPIVIGLVSCDRIGEYKSAFLATTMIKSVLVSAEIYGVSQVEFHIFIEADTSGYFMSRLQDFGYAKKDRKNRVHVRVNCHPILDAIPENFQKEFLYSRKKAHWRGGFARLLYATNLPAVDSIIHLDTDIIITGDITQLWSFLGKMDDGRMLAVAPAAEPDEKFFDKLYQYHFADIPHVKPWGLNTGGWS</sequence>
<evidence type="ECO:0000256" key="6">
    <source>
        <dbReference type="SAM" id="Phobius"/>
    </source>
</evidence>
<dbReference type="PANTHER" id="PTHR46012:SF2">
    <property type="entry name" value="IP22168P"/>
    <property type="match status" value="1"/>
</dbReference>
<dbReference type="InterPro" id="IPR029044">
    <property type="entry name" value="Nucleotide-diphossugar_trans"/>
</dbReference>
<accession>A0A1D2N1T0</accession>
<dbReference type="GO" id="GO:0035252">
    <property type="term" value="F:UDP-xylosyltransferase activity"/>
    <property type="evidence" value="ECO:0007669"/>
    <property type="project" value="TreeGrafter"/>
</dbReference>
<dbReference type="Gene3D" id="3.90.550.10">
    <property type="entry name" value="Spore Coat Polysaccharide Biosynthesis Protein SpsA, Chain A"/>
    <property type="match status" value="1"/>
</dbReference>
<dbReference type="EMBL" id="LJIJ01000291">
    <property type="protein sequence ID" value="ODM99243.1"/>
    <property type="molecule type" value="Genomic_DNA"/>
</dbReference>
<evidence type="ECO:0000256" key="1">
    <source>
        <dbReference type="ARBA" id="ARBA00004606"/>
    </source>
</evidence>
<name>A0A1D2N1T0_ORCCI</name>
<comment type="caution">
    <text evidence="7">The sequence shown here is derived from an EMBL/GenBank/DDBJ whole genome shotgun (WGS) entry which is preliminary data.</text>
</comment>
<comment type="similarity">
    <text evidence="2">Belongs to the glycosyltransferase 8 family.</text>
</comment>
<organism evidence="7 8">
    <name type="scientific">Orchesella cincta</name>
    <name type="common">Springtail</name>
    <name type="synonym">Podura cincta</name>
    <dbReference type="NCBI Taxonomy" id="48709"/>
    <lineage>
        <taxon>Eukaryota</taxon>
        <taxon>Metazoa</taxon>
        <taxon>Ecdysozoa</taxon>
        <taxon>Arthropoda</taxon>
        <taxon>Hexapoda</taxon>
        <taxon>Collembola</taxon>
        <taxon>Entomobryomorpha</taxon>
        <taxon>Entomobryoidea</taxon>
        <taxon>Orchesellidae</taxon>
        <taxon>Orchesellinae</taxon>
        <taxon>Orchesella</taxon>
    </lineage>
</organism>
<dbReference type="PANTHER" id="PTHR46012">
    <property type="entry name" value="IP22168P"/>
    <property type="match status" value="1"/>
</dbReference>
<evidence type="ECO:0000256" key="2">
    <source>
        <dbReference type="ARBA" id="ARBA00006351"/>
    </source>
</evidence>
<keyword evidence="6" id="KW-1133">Transmembrane helix</keyword>
<keyword evidence="5" id="KW-0735">Signal-anchor</keyword>
<protein>
    <submittedName>
        <fullName evidence="7">Glucoside xylosyltransferase 1</fullName>
    </submittedName>
</protein>
<evidence type="ECO:0000313" key="8">
    <source>
        <dbReference type="Proteomes" id="UP000094527"/>
    </source>
</evidence>